<comment type="subcellular location">
    <subcellularLocation>
        <location evidence="1">Cell membrane</location>
        <topology evidence="1">Multi-pass membrane protein</topology>
    </subcellularLocation>
</comment>
<protein>
    <submittedName>
        <fullName evidence="8">Oligosaccharide flippase family protein</fullName>
    </submittedName>
</protein>
<dbReference type="RefSeq" id="WP_217326656.1">
    <property type="nucleotide sequence ID" value="NZ_JAHOEK010000022.1"/>
</dbReference>
<evidence type="ECO:0000313" key="8">
    <source>
        <dbReference type="EMBL" id="MBV3408546.1"/>
    </source>
</evidence>
<feature type="transmembrane region" description="Helical" evidence="7">
    <location>
        <begin position="429"/>
        <end position="451"/>
    </location>
</feature>
<dbReference type="PANTHER" id="PTHR30250">
    <property type="entry name" value="PST FAMILY PREDICTED COLANIC ACID TRANSPORTER"/>
    <property type="match status" value="1"/>
</dbReference>
<keyword evidence="3" id="KW-1003">Cell membrane</keyword>
<feature type="transmembrane region" description="Helical" evidence="7">
    <location>
        <begin position="164"/>
        <end position="185"/>
    </location>
</feature>
<keyword evidence="5 7" id="KW-1133">Transmembrane helix</keyword>
<reference evidence="8" key="1">
    <citation type="submission" date="2021-06" db="EMBL/GenBank/DDBJ databases">
        <title>Collection of gut derived symbiotic bacterial strains cultured from healthy donors.</title>
        <authorList>
            <person name="Lin H."/>
            <person name="Littmann E."/>
            <person name="Pamer E.G."/>
        </authorList>
    </citation>
    <scope>NUCLEOTIDE SEQUENCE</scope>
    <source>
        <strain evidence="8">MSK.21.60</strain>
    </source>
</reference>
<evidence type="ECO:0000256" key="1">
    <source>
        <dbReference type="ARBA" id="ARBA00004651"/>
    </source>
</evidence>
<name>A0AAW4NDC7_9BACT</name>
<comment type="similarity">
    <text evidence="2">Belongs to the polysaccharide synthase family.</text>
</comment>
<proteinExistence type="inferred from homology"/>
<sequence>MISKFFWIFLEKGGVTLFQFLTLLLLGRLLAPDTFGVYGTMIIYISIAETLIDSGFGGAIVQKKEINQQDINTLFYFNITISFVSYIILFLVSPYIESFYKIEKLSLYFRVLGCTMIFYSFSLIQISLMNRKLQFKKSSALNLASYLCASLIAIVLAFCGCGIWSLIFQLVFSSLFLAIFCWTINRVKITCTCSKKSFRYLWSFGINTVGANILQTTVNNIISSIIPKVDSVKNAGLYLNANRVCNIPINTLMQCIDKGIFPILSREENLSLLVRRARSLNKYFISFVLPFFPLISLSSVSILKLLLGEKWVEGASFLSALAWSGIGLSVQTVYRNIVKSTGKTKYIFIIEILKSLFVLLLVVASIPYGLTVMIYAFVLASFIGVFMWAVLLQAKFCYSIIAQLNDSVKPIAASLVIYFLILYLKEYNILESSIFIIPIGYILYIVVSFIFNNKEVKFVCYKTYSVLIKKIKK</sequence>
<dbReference type="GO" id="GO:0005886">
    <property type="term" value="C:plasma membrane"/>
    <property type="evidence" value="ECO:0007669"/>
    <property type="project" value="UniProtKB-SubCell"/>
</dbReference>
<feature type="transmembrane region" description="Helical" evidence="7">
    <location>
        <begin position="73"/>
        <end position="96"/>
    </location>
</feature>
<feature type="transmembrane region" description="Helical" evidence="7">
    <location>
        <begin position="108"/>
        <end position="128"/>
    </location>
</feature>
<dbReference type="PANTHER" id="PTHR30250:SF10">
    <property type="entry name" value="LIPOPOLYSACCHARIDE BIOSYNTHESIS PROTEIN WZXC"/>
    <property type="match status" value="1"/>
</dbReference>
<gene>
    <name evidence="8" type="ORF">KSW80_09075</name>
</gene>
<feature type="transmembrane region" description="Helical" evidence="7">
    <location>
        <begin position="404"/>
        <end position="423"/>
    </location>
</feature>
<feature type="transmembrane region" description="Helical" evidence="7">
    <location>
        <begin position="372"/>
        <end position="392"/>
    </location>
</feature>
<comment type="caution">
    <text evidence="8">The sequence shown here is derived from an EMBL/GenBank/DDBJ whole genome shotgun (WGS) entry which is preliminary data.</text>
</comment>
<evidence type="ECO:0000256" key="3">
    <source>
        <dbReference type="ARBA" id="ARBA00022475"/>
    </source>
</evidence>
<evidence type="ECO:0000256" key="2">
    <source>
        <dbReference type="ARBA" id="ARBA00007430"/>
    </source>
</evidence>
<evidence type="ECO:0000256" key="4">
    <source>
        <dbReference type="ARBA" id="ARBA00022692"/>
    </source>
</evidence>
<dbReference type="AlphaFoldDB" id="A0AAW4NDC7"/>
<feature type="transmembrane region" description="Helical" evidence="7">
    <location>
        <begin position="283"/>
        <end position="303"/>
    </location>
</feature>
<dbReference type="Pfam" id="PF13440">
    <property type="entry name" value="Polysacc_synt_3"/>
    <property type="match status" value="1"/>
</dbReference>
<dbReference type="Proteomes" id="UP001196316">
    <property type="component" value="Unassembled WGS sequence"/>
</dbReference>
<evidence type="ECO:0000256" key="6">
    <source>
        <dbReference type="ARBA" id="ARBA00023136"/>
    </source>
</evidence>
<dbReference type="InterPro" id="IPR050833">
    <property type="entry name" value="Poly_Biosynth_Transport"/>
</dbReference>
<evidence type="ECO:0000313" key="9">
    <source>
        <dbReference type="Proteomes" id="UP001196316"/>
    </source>
</evidence>
<feature type="transmembrane region" description="Helical" evidence="7">
    <location>
        <begin position="346"/>
        <end position="366"/>
    </location>
</feature>
<organism evidence="8 9">
    <name type="scientific">Segatella copri</name>
    <dbReference type="NCBI Taxonomy" id="165179"/>
    <lineage>
        <taxon>Bacteria</taxon>
        <taxon>Pseudomonadati</taxon>
        <taxon>Bacteroidota</taxon>
        <taxon>Bacteroidia</taxon>
        <taxon>Bacteroidales</taxon>
        <taxon>Prevotellaceae</taxon>
        <taxon>Segatella</taxon>
    </lineage>
</organism>
<dbReference type="EMBL" id="JAHOEP010000022">
    <property type="protein sequence ID" value="MBV3408546.1"/>
    <property type="molecule type" value="Genomic_DNA"/>
</dbReference>
<feature type="transmembrane region" description="Helical" evidence="7">
    <location>
        <begin position="140"/>
        <end position="158"/>
    </location>
</feature>
<evidence type="ECO:0000256" key="5">
    <source>
        <dbReference type="ARBA" id="ARBA00022989"/>
    </source>
</evidence>
<feature type="transmembrane region" description="Helical" evidence="7">
    <location>
        <begin position="315"/>
        <end position="334"/>
    </location>
</feature>
<evidence type="ECO:0000256" key="7">
    <source>
        <dbReference type="SAM" id="Phobius"/>
    </source>
</evidence>
<keyword evidence="4 7" id="KW-0812">Transmembrane</keyword>
<accession>A0AAW4NDC7</accession>
<feature type="transmembrane region" description="Helical" evidence="7">
    <location>
        <begin position="42"/>
        <end position="61"/>
    </location>
</feature>
<keyword evidence="6 7" id="KW-0472">Membrane</keyword>